<keyword evidence="4 9" id="KW-0812">Transmembrane</keyword>
<dbReference type="HAMAP" id="MF_00236">
    <property type="entry name" value="TatA_E"/>
    <property type="match status" value="1"/>
</dbReference>
<comment type="function">
    <text evidence="9">Part of the twin-arginine translocation (Tat) system that transports large folded proteins containing a characteristic twin-arginine motif in their signal peptide across membranes. TatA could form the protein-conducting channel of the Tat system.</text>
</comment>
<gene>
    <name evidence="9" type="primary">tatA</name>
    <name evidence="11" type="ORF">SAMN05216184_101766</name>
</gene>
<dbReference type="InterPro" id="IPR003369">
    <property type="entry name" value="TatA/B/E"/>
</dbReference>
<comment type="subunit">
    <text evidence="9">The Tat system comprises two distinct complexes: a TatABC complex, containing multiple copies of TatA, TatB and TatC subunits, and a separate TatA complex, containing only TatA subunits. Substrates initially bind to the TatABC complex, which probably triggers association of the separate TatA complex to form the active translocon.</text>
</comment>
<keyword evidence="3 9" id="KW-1003">Cell membrane</keyword>
<keyword evidence="5 9" id="KW-0653">Protein transport</keyword>
<dbReference type="Gene3D" id="1.20.5.3310">
    <property type="match status" value="1"/>
</dbReference>
<dbReference type="RefSeq" id="WP_110851211.1">
    <property type="nucleotide sequence ID" value="NZ_QKLZ01000001.1"/>
</dbReference>
<evidence type="ECO:0000313" key="11">
    <source>
        <dbReference type="EMBL" id="SSA37150.1"/>
    </source>
</evidence>
<dbReference type="AlphaFoldDB" id="A0A2Y8ZYA6"/>
<evidence type="ECO:0000256" key="6">
    <source>
        <dbReference type="ARBA" id="ARBA00022989"/>
    </source>
</evidence>
<keyword evidence="2 9" id="KW-0813">Transport</keyword>
<dbReference type="Pfam" id="PF02416">
    <property type="entry name" value="TatA_B_E"/>
    <property type="match status" value="1"/>
</dbReference>
<evidence type="ECO:0000313" key="12">
    <source>
        <dbReference type="Proteomes" id="UP000250222"/>
    </source>
</evidence>
<evidence type="ECO:0000256" key="1">
    <source>
        <dbReference type="ARBA" id="ARBA00004162"/>
    </source>
</evidence>
<evidence type="ECO:0000256" key="2">
    <source>
        <dbReference type="ARBA" id="ARBA00022448"/>
    </source>
</evidence>
<dbReference type="NCBIfam" id="TIGR01411">
    <property type="entry name" value="tatAE"/>
    <property type="match status" value="1"/>
</dbReference>
<evidence type="ECO:0000256" key="4">
    <source>
        <dbReference type="ARBA" id="ARBA00022692"/>
    </source>
</evidence>
<dbReference type="GO" id="GO:0043953">
    <property type="term" value="P:protein transport by the Tat complex"/>
    <property type="evidence" value="ECO:0007669"/>
    <property type="project" value="UniProtKB-UniRule"/>
</dbReference>
<dbReference type="Proteomes" id="UP000250222">
    <property type="component" value="Unassembled WGS sequence"/>
</dbReference>
<dbReference type="EMBL" id="UETB01000001">
    <property type="protein sequence ID" value="SSA37150.1"/>
    <property type="molecule type" value="Genomic_DNA"/>
</dbReference>
<evidence type="ECO:0000256" key="8">
    <source>
        <dbReference type="ARBA" id="ARBA00023136"/>
    </source>
</evidence>
<keyword evidence="12" id="KW-1185">Reference proteome</keyword>
<dbReference type="InterPro" id="IPR006312">
    <property type="entry name" value="TatA/E"/>
</dbReference>
<name>A0A2Y8ZYA6_9MICO</name>
<keyword evidence="6 9" id="KW-1133">Transmembrane helix</keyword>
<evidence type="ECO:0000256" key="3">
    <source>
        <dbReference type="ARBA" id="ARBA00022475"/>
    </source>
</evidence>
<dbReference type="PANTHER" id="PTHR42982">
    <property type="entry name" value="SEC-INDEPENDENT PROTEIN TRANSLOCASE PROTEIN TATA"/>
    <property type="match status" value="1"/>
</dbReference>
<dbReference type="GO" id="GO:0033281">
    <property type="term" value="C:TAT protein transport complex"/>
    <property type="evidence" value="ECO:0007669"/>
    <property type="project" value="UniProtKB-UniRule"/>
</dbReference>
<dbReference type="GO" id="GO:0008320">
    <property type="term" value="F:protein transmembrane transporter activity"/>
    <property type="evidence" value="ECO:0007669"/>
    <property type="project" value="UniProtKB-UniRule"/>
</dbReference>
<comment type="subcellular location">
    <subcellularLocation>
        <location evidence="1 9">Cell membrane</location>
        <topology evidence="1 9">Single-pass membrane protein</topology>
    </subcellularLocation>
</comment>
<evidence type="ECO:0000256" key="7">
    <source>
        <dbReference type="ARBA" id="ARBA00023010"/>
    </source>
</evidence>
<reference evidence="11 12" key="1">
    <citation type="submission" date="2016-10" db="EMBL/GenBank/DDBJ databases">
        <authorList>
            <person name="Cai Z."/>
        </authorList>
    </citation>
    <scope>NUCLEOTIDE SEQUENCE [LARGE SCALE GENOMIC DNA]</scope>
    <source>
        <strain evidence="11 12">CGMCC 1.10826</strain>
    </source>
</reference>
<sequence length="92" mass="9396">MRPPSLLQILIIVLIIVLLFGAKRLPDVASSIGKSLKIFKKEVTELREDDSTPPPSGPASGGPTSPSATPNPTTAPPSADDPGTTPPGGTGR</sequence>
<evidence type="ECO:0000256" key="10">
    <source>
        <dbReference type="SAM" id="MobiDB-lite"/>
    </source>
</evidence>
<proteinExistence type="inferred from homology"/>
<comment type="similarity">
    <text evidence="9">Belongs to the TatA/E family.</text>
</comment>
<evidence type="ECO:0000256" key="5">
    <source>
        <dbReference type="ARBA" id="ARBA00022927"/>
    </source>
</evidence>
<feature type="compositionally biased region" description="Low complexity" evidence="10">
    <location>
        <begin position="61"/>
        <end position="83"/>
    </location>
</feature>
<dbReference type="PANTHER" id="PTHR42982:SF8">
    <property type="entry name" value="SEC-INDEPENDENT PROTEIN TRANSLOCASE PROTEIN TATA"/>
    <property type="match status" value="1"/>
</dbReference>
<protein>
    <recommendedName>
        <fullName evidence="9">Sec-independent protein translocase protein TatA</fullName>
    </recommendedName>
</protein>
<keyword evidence="7 9" id="KW-0811">Translocation</keyword>
<accession>A0A2Y8ZYA6</accession>
<evidence type="ECO:0000256" key="9">
    <source>
        <dbReference type="HAMAP-Rule" id="MF_00236"/>
    </source>
</evidence>
<feature type="region of interest" description="Disordered" evidence="10">
    <location>
        <begin position="44"/>
        <end position="92"/>
    </location>
</feature>
<keyword evidence="8 9" id="KW-0472">Membrane</keyword>
<organism evidence="11 12">
    <name type="scientific">Georgenia satyanarayanai</name>
    <dbReference type="NCBI Taxonomy" id="860221"/>
    <lineage>
        <taxon>Bacteria</taxon>
        <taxon>Bacillati</taxon>
        <taxon>Actinomycetota</taxon>
        <taxon>Actinomycetes</taxon>
        <taxon>Micrococcales</taxon>
        <taxon>Bogoriellaceae</taxon>
        <taxon>Georgenia</taxon>
    </lineage>
</organism>